<sequence>MVCWSATLRTRPIAVNAAKLAWARGMGGRGGDSDAVFGDMTCGHHYGGRSLESFTRGGVRGARTRRLWWVGARRPSCVIVLMETYAVDRTP</sequence>
<dbReference type="GeneID" id="80534782"/>
<dbReference type="Proteomes" id="UP000103899">
    <property type="component" value="Segment"/>
</dbReference>
<keyword evidence="2" id="KW-1185">Reference proteome</keyword>
<proteinExistence type="predicted"/>
<protein>
    <submittedName>
        <fullName evidence="1">B59</fullName>
    </submittedName>
</protein>
<organism evidence="1 2">
    <name type="scientific">miniopterid betaherpesvirus 1</name>
    <dbReference type="NCBI Taxonomy" id="3070189"/>
    <lineage>
        <taxon>Viruses</taxon>
        <taxon>Duplodnaviria</taxon>
        <taxon>Heunggongvirae</taxon>
        <taxon>Peploviricota</taxon>
        <taxon>Herviviricetes</taxon>
        <taxon>Herpesvirales</taxon>
        <taxon>Orthoherpesviridae</taxon>
        <taxon>Betaherpesvirinae</taxon>
        <taxon>Quwivirus</taxon>
        <taxon>Quwivirus miniopteridbeta1</taxon>
    </lineage>
</organism>
<dbReference type="RefSeq" id="YP_010797079.1">
    <property type="nucleotide sequence ID" value="NC_076129.1"/>
</dbReference>
<dbReference type="KEGG" id="vg:80534782"/>
<accession>I3VQ48</accession>
<dbReference type="EMBL" id="JQ805139">
    <property type="protein sequence ID" value="AFK83892.1"/>
    <property type="molecule type" value="Genomic_DNA"/>
</dbReference>
<reference evidence="1 2" key="1">
    <citation type="journal article" date="2012" name="J. Virol.">
        <title>A Novel Bat Herpesvirus Encodes Homologues of Major Histocompatibility Complex Classes I and II, C-Type Lectin, and a Unique Family of Immune-Related Genes.</title>
        <authorList>
            <person name="Zhang H."/>
            <person name="Todd S."/>
            <person name="Tachedjian M."/>
            <person name="Barr J.A."/>
            <person name="Luo M."/>
            <person name="Yu M."/>
            <person name="Marsh G.A."/>
            <person name="Crameri G."/>
            <person name="Wang L.F."/>
        </authorList>
    </citation>
    <scope>NUCLEOTIDE SEQUENCE [LARGE SCALE GENOMIC DNA]</scope>
    <source>
        <strain evidence="1">B7D8</strain>
    </source>
</reference>
<evidence type="ECO:0000313" key="1">
    <source>
        <dbReference type="EMBL" id="AFK83892.1"/>
    </source>
</evidence>
<evidence type="ECO:0000313" key="2">
    <source>
        <dbReference type="Proteomes" id="UP000103899"/>
    </source>
</evidence>
<name>I3VQ48_9BETA</name>